<accession>A0A0D2P755</accession>
<reference evidence="3" key="1">
    <citation type="submission" date="2014-04" db="EMBL/GenBank/DDBJ databases">
        <title>Evolutionary Origins and Diversification of the Mycorrhizal Mutualists.</title>
        <authorList>
            <consortium name="DOE Joint Genome Institute"/>
            <consortium name="Mycorrhizal Genomics Consortium"/>
            <person name="Kohler A."/>
            <person name="Kuo A."/>
            <person name="Nagy L.G."/>
            <person name="Floudas D."/>
            <person name="Copeland A."/>
            <person name="Barry K.W."/>
            <person name="Cichocki N."/>
            <person name="Veneault-Fourrey C."/>
            <person name="LaButti K."/>
            <person name="Lindquist E.A."/>
            <person name="Lipzen A."/>
            <person name="Lundell T."/>
            <person name="Morin E."/>
            <person name="Murat C."/>
            <person name="Riley R."/>
            <person name="Ohm R."/>
            <person name="Sun H."/>
            <person name="Tunlid A."/>
            <person name="Henrissat B."/>
            <person name="Grigoriev I.V."/>
            <person name="Hibbett D.S."/>
            <person name="Martin F."/>
        </authorList>
    </citation>
    <scope>NUCLEOTIDE SEQUENCE [LARGE SCALE GENOMIC DNA]</scope>
    <source>
        <strain evidence="3">FD-334 SS-4</strain>
    </source>
</reference>
<keyword evidence="3" id="KW-1185">Reference proteome</keyword>
<evidence type="ECO:0000256" key="1">
    <source>
        <dbReference type="SAM" id="MobiDB-lite"/>
    </source>
</evidence>
<feature type="region of interest" description="Disordered" evidence="1">
    <location>
        <begin position="155"/>
        <end position="190"/>
    </location>
</feature>
<protein>
    <submittedName>
        <fullName evidence="2">Uncharacterized protein</fullName>
    </submittedName>
</protein>
<evidence type="ECO:0000313" key="3">
    <source>
        <dbReference type="Proteomes" id="UP000054270"/>
    </source>
</evidence>
<organism evidence="2 3">
    <name type="scientific">Hypholoma sublateritium (strain FD-334 SS-4)</name>
    <dbReference type="NCBI Taxonomy" id="945553"/>
    <lineage>
        <taxon>Eukaryota</taxon>
        <taxon>Fungi</taxon>
        <taxon>Dikarya</taxon>
        <taxon>Basidiomycota</taxon>
        <taxon>Agaricomycotina</taxon>
        <taxon>Agaricomycetes</taxon>
        <taxon>Agaricomycetidae</taxon>
        <taxon>Agaricales</taxon>
        <taxon>Agaricineae</taxon>
        <taxon>Strophariaceae</taxon>
        <taxon>Hypholoma</taxon>
    </lineage>
</organism>
<feature type="region of interest" description="Disordered" evidence="1">
    <location>
        <begin position="110"/>
        <end position="141"/>
    </location>
</feature>
<dbReference type="AlphaFoldDB" id="A0A0D2P755"/>
<feature type="compositionally biased region" description="Polar residues" evidence="1">
    <location>
        <begin position="162"/>
        <end position="175"/>
    </location>
</feature>
<name>A0A0D2P755_HYPSF</name>
<sequence length="190" mass="21210">MDTVFIRPVVNVFRDDRAPGAPPPPFAMLPMNPTRCRRYPPYEQLAALWSMNDPRPVIAIYSSYSALTDGSPRRRRTVFHRPDTHIRPCPLTSSSISTFKYRRTDTDGRLETAAPGFRGAHANNGRRERRSACGVRDSSTIAQRSDRAEISLVTGRPDDVRPSTSSLQRVSTQYLGSEKHAAHERASAAS</sequence>
<evidence type="ECO:0000313" key="2">
    <source>
        <dbReference type="EMBL" id="KJA16210.1"/>
    </source>
</evidence>
<dbReference type="Proteomes" id="UP000054270">
    <property type="component" value="Unassembled WGS sequence"/>
</dbReference>
<proteinExistence type="predicted"/>
<dbReference type="EMBL" id="KN817626">
    <property type="protein sequence ID" value="KJA16210.1"/>
    <property type="molecule type" value="Genomic_DNA"/>
</dbReference>
<gene>
    <name evidence="2" type="ORF">HYPSUDRAFT_207266</name>
</gene>
<feature type="compositionally biased region" description="Basic and acidic residues" evidence="1">
    <location>
        <begin position="177"/>
        <end position="190"/>
    </location>
</feature>